<organism evidence="1 2">
    <name type="scientific">Rhabditophanes sp. KR3021</name>
    <dbReference type="NCBI Taxonomy" id="114890"/>
    <lineage>
        <taxon>Eukaryota</taxon>
        <taxon>Metazoa</taxon>
        <taxon>Ecdysozoa</taxon>
        <taxon>Nematoda</taxon>
        <taxon>Chromadorea</taxon>
        <taxon>Rhabditida</taxon>
        <taxon>Tylenchina</taxon>
        <taxon>Panagrolaimomorpha</taxon>
        <taxon>Strongyloidoidea</taxon>
        <taxon>Alloionematidae</taxon>
        <taxon>Rhabditophanes</taxon>
    </lineage>
</organism>
<proteinExistence type="predicted"/>
<protein>
    <submittedName>
        <fullName evidence="2">MFS domain-containing protein</fullName>
    </submittedName>
</protein>
<evidence type="ECO:0000313" key="2">
    <source>
        <dbReference type="WBParaSite" id="RSKR_0000780700.1"/>
    </source>
</evidence>
<name>A0AC35U594_9BILA</name>
<sequence>MAVSEDLCDPDSVLNKLGLWNLQQLTISATCAFIWGLTTFPMLIPSYVQDSATCDDCNPRLANASTLRKDFNLIDADLQWYSITFYLGCMLGGVTLSYLADIYGRKRISLPCLFIVGISGLATAWAPSYWFILVCRVIQGICYPAAGCCMWILALESVSFKKHAIVGLIFNLSWTLGYCIIPLTAFLVPSWNYLTIILSAPLAIIAVLATFLLPESFHFMLKSRNKKGLKKFIGDKANVNIDEMVECYSPDGDEGIHISRSYLYIKNNKKYLVYGFVTSFIWSTQFLLYLTFSISSSSLSGNPYWNFAFTGLAELPSVLIGPFIMNRFHRKKPMIVSAFIVCILCFSLIFIPQTKTTLYLVFWMSCKLLLAFTYVCLYVYFPEIFPTQIRNTSIGLCQTLANVGGVLNTLLGTWIPNKTTLMILFTTISFINGILLFTLPETTEDNTEIEHNEEILEESTEN</sequence>
<accession>A0AC35U594</accession>
<evidence type="ECO:0000313" key="1">
    <source>
        <dbReference type="Proteomes" id="UP000095286"/>
    </source>
</evidence>
<reference evidence="2" key="1">
    <citation type="submission" date="2016-11" db="UniProtKB">
        <authorList>
            <consortium name="WormBaseParasite"/>
        </authorList>
    </citation>
    <scope>IDENTIFICATION</scope>
    <source>
        <strain evidence="2">KR3021</strain>
    </source>
</reference>
<dbReference type="Proteomes" id="UP000095286">
    <property type="component" value="Unplaced"/>
</dbReference>
<dbReference type="WBParaSite" id="RSKR_0000780700.1">
    <property type="protein sequence ID" value="RSKR_0000780700.1"/>
    <property type="gene ID" value="RSKR_0000780700"/>
</dbReference>